<protein>
    <recommendedName>
        <fullName evidence="13">Cytochrome P450</fullName>
    </recommendedName>
</protein>
<reference evidence="11" key="1">
    <citation type="submission" date="2022-11" db="EMBL/GenBank/DDBJ databases">
        <authorList>
            <person name="Petersen C."/>
        </authorList>
    </citation>
    <scope>NUCLEOTIDE SEQUENCE</scope>
    <source>
        <strain evidence="11">IBT 30069</strain>
    </source>
</reference>
<dbReference type="InterPro" id="IPR002401">
    <property type="entry name" value="Cyt_P450_E_grp-I"/>
</dbReference>
<comment type="similarity">
    <text evidence="2 9">Belongs to the cytochrome P450 family.</text>
</comment>
<dbReference type="GO" id="GO:0043386">
    <property type="term" value="P:mycotoxin biosynthetic process"/>
    <property type="evidence" value="ECO:0007669"/>
    <property type="project" value="UniProtKB-ARBA"/>
</dbReference>
<evidence type="ECO:0000313" key="11">
    <source>
        <dbReference type="EMBL" id="KAJ5113296.1"/>
    </source>
</evidence>
<dbReference type="InterPro" id="IPR017972">
    <property type="entry name" value="Cyt_P450_CS"/>
</dbReference>
<evidence type="ECO:0008006" key="13">
    <source>
        <dbReference type="Google" id="ProtNLM"/>
    </source>
</evidence>
<feature type="signal peptide" evidence="10">
    <location>
        <begin position="1"/>
        <end position="16"/>
    </location>
</feature>
<proteinExistence type="inferred from homology"/>
<keyword evidence="4 8" id="KW-0479">Metal-binding</keyword>
<dbReference type="Pfam" id="PF00067">
    <property type="entry name" value="p450"/>
    <property type="match status" value="1"/>
</dbReference>
<evidence type="ECO:0000256" key="2">
    <source>
        <dbReference type="ARBA" id="ARBA00010617"/>
    </source>
</evidence>
<feature type="binding site" description="axial binding residue" evidence="8">
    <location>
        <position position="463"/>
    </location>
    <ligand>
        <name>heme</name>
        <dbReference type="ChEBI" id="CHEBI:30413"/>
    </ligand>
    <ligandPart>
        <name>Fe</name>
        <dbReference type="ChEBI" id="CHEBI:18248"/>
    </ligandPart>
</feature>
<evidence type="ECO:0000256" key="8">
    <source>
        <dbReference type="PIRSR" id="PIRSR602401-1"/>
    </source>
</evidence>
<dbReference type="Gene3D" id="1.10.630.10">
    <property type="entry name" value="Cytochrome P450"/>
    <property type="match status" value="1"/>
</dbReference>
<reference evidence="11" key="2">
    <citation type="journal article" date="2023" name="IMA Fungus">
        <title>Comparative genomic study of the Penicillium genus elucidates a diverse pangenome and 15 lateral gene transfer events.</title>
        <authorList>
            <person name="Petersen C."/>
            <person name="Sorensen T."/>
            <person name="Nielsen M.R."/>
            <person name="Sondergaard T.E."/>
            <person name="Sorensen J.L."/>
            <person name="Fitzpatrick D.A."/>
            <person name="Frisvad J.C."/>
            <person name="Nielsen K.L."/>
        </authorList>
    </citation>
    <scope>NUCLEOTIDE SEQUENCE</scope>
    <source>
        <strain evidence="11">IBT 30069</strain>
    </source>
</reference>
<dbReference type="PANTHER" id="PTHR24287">
    <property type="entry name" value="P450, PUTATIVE (EUROFUNG)-RELATED"/>
    <property type="match status" value="1"/>
</dbReference>
<keyword evidence="6 8" id="KW-0408">Iron</keyword>
<sequence>MALNFVLGFLASAVVLQVIRYVINSWQCSRKARSLGCANPPQLPMKDPIGISTALELIRVAKEQMIPNLISSRYQKVSKQEGRFVTTMTFRSLGKKHIHTVDPKNVQAILATQFKDFELGAPRRQSIKPFLGSGVFTSDGQEWSHSRSMLRPQFTRDQISQLDLEETHVQKAFLAIPAGGNGWTAATDIQSIFFRLTMDSATEFLFGKSVESQAAAMNGLEAAGDNFAAYFDKAQWTCLRRAQFESFSFMANNKESRHADKQVYTYVDQIIQEQLRVMDSEKKVPDEEKGYVFLESIASQTRDPLELRSQLLNILLAGRDTTASLLSWTILLLARHPEQFKKLRQIILETFGTYSNPHDLTFAALKSCQYLQYCMNEVLRLYPVVPFNRRVAVRDTTIPRGGGPDGLSPVFVPKGGSVMYSTFIMQHRKDIWGEDVEEFKPERWANRKSGWEYLPFNGGPRICIGQQFALTEAGYVLVRLLQRFDQIDDVNIDRPIRYGLTLTMAPGDLLTVRMHQADNA</sequence>
<evidence type="ECO:0000256" key="1">
    <source>
        <dbReference type="ARBA" id="ARBA00001971"/>
    </source>
</evidence>
<organism evidence="11 12">
    <name type="scientific">Penicillium angulare</name>
    <dbReference type="NCBI Taxonomy" id="116970"/>
    <lineage>
        <taxon>Eukaryota</taxon>
        <taxon>Fungi</taxon>
        <taxon>Dikarya</taxon>
        <taxon>Ascomycota</taxon>
        <taxon>Pezizomycotina</taxon>
        <taxon>Eurotiomycetes</taxon>
        <taxon>Eurotiomycetidae</taxon>
        <taxon>Eurotiales</taxon>
        <taxon>Aspergillaceae</taxon>
        <taxon>Penicillium</taxon>
    </lineage>
</organism>
<keyword evidence="10" id="KW-0732">Signal</keyword>
<dbReference type="CDD" id="cd11063">
    <property type="entry name" value="CYP52"/>
    <property type="match status" value="1"/>
</dbReference>
<dbReference type="GO" id="GO:0004497">
    <property type="term" value="F:monooxygenase activity"/>
    <property type="evidence" value="ECO:0007669"/>
    <property type="project" value="UniProtKB-KW"/>
</dbReference>
<evidence type="ECO:0000256" key="5">
    <source>
        <dbReference type="ARBA" id="ARBA00023002"/>
    </source>
</evidence>
<dbReference type="PRINTS" id="PR00463">
    <property type="entry name" value="EP450I"/>
</dbReference>
<evidence type="ECO:0000256" key="9">
    <source>
        <dbReference type="RuleBase" id="RU000461"/>
    </source>
</evidence>
<dbReference type="PROSITE" id="PS00086">
    <property type="entry name" value="CYTOCHROME_P450"/>
    <property type="match status" value="1"/>
</dbReference>
<dbReference type="GO" id="GO:0016705">
    <property type="term" value="F:oxidoreductase activity, acting on paired donors, with incorporation or reduction of molecular oxygen"/>
    <property type="evidence" value="ECO:0007669"/>
    <property type="project" value="InterPro"/>
</dbReference>
<dbReference type="OrthoDB" id="1470350at2759"/>
<accession>A0A9W9KPP2</accession>
<evidence type="ECO:0000256" key="4">
    <source>
        <dbReference type="ARBA" id="ARBA00022723"/>
    </source>
</evidence>
<evidence type="ECO:0000256" key="7">
    <source>
        <dbReference type="ARBA" id="ARBA00023033"/>
    </source>
</evidence>
<dbReference type="AlphaFoldDB" id="A0A9W9KPP2"/>
<evidence type="ECO:0000313" key="12">
    <source>
        <dbReference type="Proteomes" id="UP001149165"/>
    </source>
</evidence>
<dbReference type="PRINTS" id="PR00385">
    <property type="entry name" value="P450"/>
</dbReference>
<keyword evidence="12" id="KW-1185">Reference proteome</keyword>
<dbReference type="InterPro" id="IPR001128">
    <property type="entry name" value="Cyt_P450"/>
</dbReference>
<dbReference type="InterPro" id="IPR047146">
    <property type="entry name" value="Cyt_P450_E_CYP52_fungi"/>
</dbReference>
<dbReference type="InterPro" id="IPR036396">
    <property type="entry name" value="Cyt_P450_sf"/>
</dbReference>
<name>A0A9W9KPP2_9EURO</name>
<keyword evidence="7 9" id="KW-0503">Monooxygenase</keyword>
<keyword evidence="5 9" id="KW-0560">Oxidoreductase</keyword>
<dbReference type="GO" id="GO:0020037">
    <property type="term" value="F:heme binding"/>
    <property type="evidence" value="ECO:0007669"/>
    <property type="project" value="InterPro"/>
</dbReference>
<dbReference type="EMBL" id="JAPQKH010000002">
    <property type="protein sequence ID" value="KAJ5113296.1"/>
    <property type="molecule type" value="Genomic_DNA"/>
</dbReference>
<comment type="cofactor">
    <cofactor evidence="1 8">
        <name>heme</name>
        <dbReference type="ChEBI" id="CHEBI:30413"/>
    </cofactor>
</comment>
<dbReference type="Proteomes" id="UP001149165">
    <property type="component" value="Unassembled WGS sequence"/>
</dbReference>
<evidence type="ECO:0000256" key="3">
    <source>
        <dbReference type="ARBA" id="ARBA00022617"/>
    </source>
</evidence>
<evidence type="ECO:0000256" key="10">
    <source>
        <dbReference type="SAM" id="SignalP"/>
    </source>
</evidence>
<gene>
    <name evidence="11" type="ORF">N7456_001830</name>
</gene>
<dbReference type="GO" id="GO:0005506">
    <property type="term" value="F:iron ion binding"/>
    <property type="evidence" value="ECO:0007669"/>
    <property type="project" value="InterPro"/>
</dbReference>
<dbReference type="SUPFAM" id="SSF48264">
    <property type="entry name" value="Cytochrome P450"/>
    <property type="match status" value="1"/>
</dbReference>
<comment type="caution">
    <text evidence="11">The sequence shown here is derived from an EMBL/GenBank/DDBJ whole genome shotgun (WGS) entry which is preliminary data.</text>
</comment>
<feature type="chain" id="PRO_5040783512" description="Cytochrome P450" evidence="10">
    <location>
        <begin position="17"/>
        <end position="520"/>
    </location>
</feature>
<keyword evidence="3 8" id="KW-0349">Heme</keyword>
<dbReference type="PANTHER" id="PTHR24287:SF1">
    <property type="entry name" value="P450, PUTATIVE (EUROFUNG)-RELATED"/>
    <property type="match status" value="1"/>
</dbReference>
<evidence type="ECO:0000256" key="6">
    <source>
        <dbReference type="ARBA" id="ARBA00023004"/>
    </source>
</evidence>